<reference evidence="5" key="1">
    <citation type="submission" date="2025-08" db="UniProtKB">
        <authorList>
            <consortium name="RefSeq"/>
        </authorList>
    </citation>
    <scope>IDENTIFICATION</scope>
    <source>
        <tissue evidence="5">Muscle</tissue>
    </source>
</reference>
<dbReference type="InterPro" id="IPR032675">
    <property type="entry name" value="LRR_dom_sf"/>
</dbReference>
<dbReference type="PANTHER" id="PTHR24366">
    <property type="entry name" value="IG(IMMUNOGLOBULIN) AND LRR(LEUCINE RICH REPEAT) DOMAINS"/>
    <property type="match status" value="1"/>
</dbReference>
<keyword evidence="1" id="KW-0433">Leucine-rich repeat</keyword>
<dbReference type="Proteomes" id="UP000694941">
    <property type="component" value="Unplaced"/>
</dbReference>
<sequence length="359" mass="40978">MITFIFLMLSILQLGEAGSPCPPAQDINPWFCINTPTFSQSSFTTVICNRPGCNNSLERVDGLRGQLLLDRVVISNVQRSSKVKDKNDDGKLKLPPYWLKQSRVRELEIRNTTLSNCSFCDNPLDGQEFYLNKLVISNCFLRGKICVDCPTRQERVQIDNYNYIYVNVKLGFETQNLKHLKSLEKLDLSFNKFEEITNTSFPSDLINLKNLVLCHNNISLINTKSFAIFPSLTVLDLSYNQLKNISRDIFTIPDGNLEILNLSYNRISVLPKDMFLFMMKLREVVLANNFFQSLPYNTWNNALNVIETIDVAGNFIVCDCGIKWIATNLTSITKLNGWCSSPWSLENKPLRQAARIISC</sequence>
<dbReference type="InterPro" id="IPR003591">
    <property type="entry name" value="Leu-rich_rpt_typical-subtyp"/>
</dbReference>
<dbReference type="GeneID" id="106469649"/>
<accession>A0ABM1BNK5</accession>
<keyword evidence="3" id="KW-0732">Signal</keyword>
<dbReference type="Pfam" id="PF00560">
    <property type="entry name" value="LRR_1"/>
    <property type="match status" value="2"/>
</dbReference>
<organism evidence="4 5">
    <name type="scientific">Limulus polyphemus</name>
    <name type="common">Atlantic horseshoe crab</name>
    <dbReference type="NCBI Taxonomy" id="6850"/>
    <lineage>
        <taxon>Eukaryota</taxon>
        <taxon>Metazoa</taxon>
        <taxon>Ecdysozoa</taxon>
        <taxon>Arthropoda</taxon>
        <taxon>Chelicerata</taxon>
        <taxon>Merostomata</taxon>
        <taxon>Xiphosura</taxon>
        <taxon>Limulidae</taxon>
        <taxon>Limulus</taxon>
    </lineage>
</organism>
<keyword evidence="2" id="KW-0677">Repeat</keyword>
<proteinExistence type="predicted"/>
<evidence type="ECO:0000256" key="3">
    <source>
        <dbReference type="SAM" id="SignalP"/>
    </source>
</evidence>
<dbReference type="RefSeq" id="XP_013785603.1">
    <property type="nucleotide sequence ID" value="XM_013930149.2"/>
</dbReference>
<dbReference type="Gene3D" id="3.80.10.10">
    <property type="entry name" value="Ribonuclease Inhibitor"/>
    <property type="match status" value="1"/>
</dbReference>
<protein>
    <submittedName>
        <fullName evidence="5">Leucine-rich repeat neuronal protein 3-like</fullName>
    </submittedName>
</protein>
<dbReference type="InterPro" id="IPR001611">
    <property type="entry name" value="Leu-rich_rpt"/>
</dbReference>
<keyword evidence="4" id="KW-1185">Reference proteome</keyword>
<dbReference type="SMART" id="SM00369">
    <property type="entry name" value="LRR_TYP"/>
    <property type="match status" value="5"/>
</dbReference>
<dbReference type="Pfam" id="PF13855">
    <property type="entry name" value="LRR_8"/>
    <property type="match status" value="1"/>
</dbReference>
<evidence type="ECO:0000313" key="5">
    <source>
        <dbReference type="RefSeq" id="XP_013785603.1"/>
    </source>
</evidence>
<evidence type="ECO:0000256" key="2">
    <source>
        <dbReference type="ARBA" id="ARBA00022737"/>
    </source>
</evidence>
<feature type="chain" id="PRO_5046611050" evidence="3">
    <location>
        <begin position="18"/>
        <end position="359"/>
    </location>
</feature>
<evidence type="ECO:0000313" key="4">
    <source>
        <dbReference type="Proteomes" id="UP000694941"/>
    </source>
</evidence>
<dbReference type="PROSITE" id="PS51450">
    <property type="entry name" value="LRR"/>
    <property type="match status" value="3"/>
</dbReference>
<dbReference type="SUPFAM" id="SSF52058">
    <property type="entry name" value="L domain-like"/>
    <property type="match status" value="1"/>
</dbReference>
<dbReference type="PANTHER" id="PTHR24366:SF96">
    <property type="entry name" value="LEUCINE RICH REPEAT CONTAINING 53"/>
    <property type="match status" value="1"/>
</dbReference>
<feature type="signal peptide" evidence="3">
    <location>
        <begin position="1"/>
        <end position="17"/>
    </location>
</feature>
<name>A0ABM1BNK5_LIMPO</name>
<gene>
    <name evidence="5" type="primary">LOC106469649</name>
</gene>
<evidence type="ECO:0000256" key="1">
    <source>
        <dbReference type="ARBA" id="ARBA00022614"/>
    </source>
</evidence>